<dbReference type="Pfam" id="PF00031">
    <property type="entry name" value="Cystatin"/>
    <property type="match status" value="1"/>
</dbReference>
<protein>
    <recommendedName>
        <fullName evidence="4">Cystatin domain-containing protein</fullName>
    </recommendedName>
</protein>
<accession>T1EST4</accession>
<proteinExistence type="inferred from homology"/>
<dbReference type="EMBL" id="KB097143">
    <property type="protein sequence ID" value="ESN99057.1"/>
    <property type="molecule type" value="Genomic_DNA"/>
</dbReference>
<dbReference type="GeneID" id="20199634"/>
<dbReference type="GO" id="GO:0005615">
    <property type="term" value="C:extracellular space"/>
    <property type="evidence" value="ECO:0000318"/>
    <property type="project" value="GO_Central"/>
</dbReference>
<dbReference type="EMBL" id="AMQM01001106">
    <property type="status" value="NOT_ANNOTATED_CDS"/>
    <property type="molecule type" value="Genomic_DNA"/>
</dbReference>
<sequence>MVLLAMSFFRNIDGRGLMILTQQIIERMKCALALVVLVVGLSCTSARMTGRLDDVHYLSPNLPRVKEVAEKSMEQMGTAITGGRTRVIKKVQSAKYQSVLGEGIKYFLKVQIELYDCSEAELNAKAKHCVVKKRGTCDFVTLMPFMSLSFNLLSSHCTGF</sequence>
<dbReference type="GO" id="GO:0004869">
    <property type="term" value="F:cysteine-type endopeptidase inhibitor activity"/>
    <property type="evidence" value="ECO:0000318"/>
    <property type="project" value="GO_Central"/>
</dbReference>
<reference evidence="7" key="1">
    <citation type="submission" date="2012-12" db="EMBL/GenBank/DDBJ databases">
        <authorList>
            <person name="Hellsten U."/>
            <person name="Grimwood J."/>
            <person name="Chapman J.A."/>
            <person name="Shapiro H."/>
            <person name="Aerts A."/>
            <person name="Otillar R.P."/>
            <person name="Terry A.Y."/>
            <person name="Boore J.L."/>
            <person name="Simakov O."/>
            <person name="Marletaz F."/>
            <person name="Cho S.-J."/>
            <person name="Edsinger-Gonzales E."/>
            <person name="Havlak P."/>
            <person name="Kuo D.-H."/>
            <person name="Larsson T."/>
            <person name="Lv J."/>
            <person name="Arendt D."/>
            <person name="Savage R."/>
            <person name="Osoegawa K."/>
            <person name="de Jong P."/>
            <person name="Lindberg D.R."/>
            <person name="Seaver E.C."/>
            <person name="Weisblat D.A."/>
            <person name="Putnam N.H."/>
            <person name="Grigoriev I.V."/>
            <person name="Rokhsar D.S."/>
        </authorList>
    </citation>
    <scope>NUCLEOTIDE SEQUENCE</scope>
</reference>
<evidence type="ECO:0000313" key="7">
    <source>
        <dbReference type="Proteomes" id="UP000015101"/>
    </source>
</evidence>
<keyword evidence="2" id="KW-0646">Protease inhibitor</keyword>
<dbReference type="AlphaFoldDB" id="T1EST4"/>
<reference evidence="6" key="3">
    <citation type="submission" date="2015-06" db="UniProtKB">
        <authorList>
            <consortium name="EnsemblMetazoa"/>
        </authorList>
    </citation>
    <scope>IDENTIFICATION</scope>
</reference>
<dbReference type="CTD" id="20199634"/>
<feature type="domain" description="Cystatin" evidence="4">
    <location>
        <begin position="50"/>
        <end position="158"/>
    </location>
</feature>
<dbReference type="GO" id="GO:0005737">
    <property type="term" value="C:cytoplasm"/>
    <property type="evidence" value="ECO:0000318"/>
    <property type="project" value="GO_Central"/>
</dbReference>
<organism evidence="6 7">
    <name type="scientific">Helobdella robusta</name>
    <name type="common">Californian leech</name>
    <dbReference type="NCBI Taxonomy" id="6412"/>
    <lineage>
        <taxon>Eukaryota</taxon>
        <taxon>Metazoa</taxon>
        <taxon>Spiralia</taxon>
        <taxon>Lophotrochozoa</taxon>
        <taxon>Annelida</taxon>
        <taxon>Clitellata</taxon>
        <taxon>Hirudinea</taxon>
        <taxon>Rhynchobdellida</taxon>
        <taxon>Glossiphoniidae</taxon>
        <taxon>Helobdella</taxon>
    </lineage>
</organism>
<dbReference type="KEGG" id="hro:HELRODRAFT_162538"/>
<evidence type="ECO:0000256" key="3">
    <source>
        <dbReference type="ARBA" id="ARBA00022704"/>
    </source>
</evidence>
<keyword evidence="7" id="KW-1185">Reference proteome</keyword>
<dbReference type="InterPro" id="IPR046350">
    <property type="entry name" value="Cystatin_sf"/>
</dbReference>
<dbReference type="HOGENOM" id="CLU_118168_4_1_1"/>
<evidence type="ECO:0000259" key="4">
    <source>
        <dbReference type="SMART" id="SM00043"/>
    </source>
</evidence>
<dbReference type="Proteomes" id="UP000015101">
    <property type="component" value="Unassembled WGS sequence"/>
</dbReference>
<dbReference type="RefSeq" id="XP_009022962.1">
    <property type="nucleotide sequence ID" value="XM_009024714.1"/>
</dbReference>
<comment type="similarity">
    <text evidence="1">Belongs to the cystatin family.</text>
</comment>
<dbReference type="SUPFAM" id="SSF54403">
    <property type="entry name" value="Cystatin/monellin"/>
    <property type="match status" value="1"/>
</dbReference>
<dbReference type="CDD" id="cd00042">
    <property type="entry name" value="CY"/>
    <property type="match status" value="1"/>
</dbReference>
<gene>
    <name evidence="6" type="primary">20199634</name>
    <name evidence="5" type="ORF">HELRODRAFT_162538</name>
</gene>
<dbReference type="EnsemblMetazoa" id="HelroT162538">
    <property type="protein sequence ID" value="HelroP162538"/>
    <property type="gene ID" value="HelroG162538"/>
</dbReference>
<evidence type="ECO:0000313" key="5">
    <source>
        <dbReference type="EMBL" id="ESN99057.1"/>
    </source>
</evidence>
<dbReference type="SMART" id="SM00043">
    <property type="entry name" value="CY"/>
    <property type="match status" value="1"/>
</dbReference>
<dbReference type="GO" id="GO:0031982">
    <property type="term" value="C:vesicle"/>
    <property type="evidence" value="ECO:0000318"/>
    <property type="project" value="GO_Central"/>
</dbReference>
<keyword evidence="3" id="KW-0789">Thiol protease inhibitor</keyword>
<evidence type="ECO:0000256" key="2">
    <source>
        <dbReference type="ARBA" id="ARBA00022690"/>
    </source>
</evidence>
<dbReference type="OrthoDB" id="6131664at2759"/>
<dbReference type="PANTHER" id="PTHR46186">
    <property type="entry name" value="CYSTATIN"/>
    <property type="match status" value="1"/>
</dbReference>
<dbReference type="PANTHER" id="PTHR46186:SF2">
    <property type="entry name" value="CYSTATIN"/>
    <property type="match status" value="1"/>
</dbReference>
<dbReference type="Gene3D" id="3.10.450.10">
    <property type="match status" value="1"/>
</dbReference>
<evidence type="ECO:0000313" key="6">
    <source>
        <dbReference type="EnsemblMetazoa" id="HelroP162538"/>
    </source>
</evidence>
<reference evidence="5 7" key="2">
    <citation type="journal article" date="2013" name="Nature">
        <title>Insights into bilaterian evolution from three spiralian genomes.</title>
        <authorList>
            <person name="Simakov O."/>
            <person name="Marletaz F."/>
            <person name="Cho S.J."/>
            <person name="Edsinger-Gonzales E."/>
            <person name="Havlak P."/>
            <person name="Hellsten U."/>
            <person name="Kuo D.H."/>
            <person name="Larsson T."/>
            <person name="Lv J."/>
            <person name="Arendt D."/>
            <person name="Savage R."/>
            <person name="Osoegawa K."/>
            <person name="de Jong P."/>
            <person name="Grimwood J."/>
            <person name="Chapman J.A."/>
            <person name="Shapiro H."/>
            <person name="Aerts A."/>
            <person name="Otillar R.P."/>
            <person name="Terry A.Y."/>
            <person name="Boore J.L."/>
            <person name="Grigoriev I.V."/>
            <person name="Lindberg D.R."/>
            <person name="Seaver E.C."/>
            <person name="Weisblat D.A."/>
            <person name="Putnam N.H."/>
            <person name="Rokhsar D.S."/>
        </authorList>
    </citation>
    <scope>NUCLEOTIDE SEQUENCE</scope>
</reference>
<evidence type="ECO:0000256" key="1">
    <source>
        <dbReference type="ARBA" id="ARBA00009403"/>
    </source>
</evidence>
<dbReference type="InParanoid" id="T1EST4"/>
<dbReference type="InterPro" id="IPR000010">
    <property type="entry name" value="Cystatin_dom"/>
</dbReference>
<name>T1EST4_HELRO</name>